<name>A0ABS8SIA8_DATST</name>
<dbReference type="Proteomes" id="UP000823775">
    <property type="component" value="Unassembled WGS sequence"/>
</dbReference>
<proteinExistence type="predicted"/>
<comment type="caution">
    <text evidence="2">The sequence shown here is derived from an EMBL/GenBank/DDBJ whole genome shotgun (WGS) entry which is preliminary data.</text>
</comment>
<organism evidence="2 3">
    <name type="scientific">Datura stramonium</name>
    <name type="common">Jimsonweed</name>
    <name type="synonym">Common thornapple</name>
    <dbReference type="NCBI Taxonomy" id="4076"/>
    <lineage>
        <taxon>Eukaryota</taxon>
        <taxon>Viridiplantae</taxon>
        <taxon>Streptophyta</taxon>
        <taxon>Embryophyta</taxon>
        <taxon>Tracheophyta</taxon>
        <taxon>Spermatophyta</taxon>
        <taxon>Magnoliopsida</taxon>
        <taxon>eudicotyledons</taxon>
        <taxon>Gunneridae</taxon>
        <taxon>Pentapetalae</taxon>
        <taxon>asterids</taxon>
        <taxon>lamiids</taxon>
        <taxon>Solanales</taxon>
        <taxon>Solanaceae</taxon>
        <taxon>Solanoideae</taxon>
        <taxon>Datureae</taxon>
        <taxon>Datura</taxon>
    </lineage>
</organism>
<evidence type="ECO:0000313" key="3">
    <source>
        <dbReference type="Proteomes" id="UP000823775"/>
    </source>
</evidence>
<sequence length="173" mass="19663">MIDRARVQNQLELALNRETSTREIALTRQKQIQDLENNYENVRKQVHDLVVDTARSCVYYQGMGYEQFAIELGLVRPVTPYYVNPNAKGFVPTVRCEYHSNTQGHSTENCGTLKRIIERLIDDKTIVIHNEEAANVTNNPLPAHNNAHVVGMISDDRKYKQMGGMITSLSSSE</sequence>
<keyword evidence="3" id="KW-1185">Reference proteome</keyword>
<keyword evidence="1" id="KW-0175">Coiled coil</keyword>
<evidence type="ECO:0000313" key="2">
    <source>
        <dbReference type="EMBL" id="MCD7458586.1"/>
    </source>
</evidence>
<dbReference type="PANTHER" id="PTHR32108">
    <property type="entry name" value="DNA-DIRECTED RNA POLYMERASE SUBUNIT ALPHA"/>
    <property type="match status" value="1"/>
</dbReference>
<evidence type="ECO:0000256" key="1">
    <source>
        <dbReference type="SAM" id="Coils"/>
    </source>
</evidence>
<dbReference type="PANTHER" id="PTHR32108:SF9">
    <property type="entry name" value="REVERSE TRANSCRIPTASE RNASE H-LIKE DOMAIN-CONTAINING PROTEIN"/>
    <property type="match status" value="1"/>
</dbReference>
<dbReference type="EMBL" id="JACEIK010000528">
    <property type="protein sequence ID" value="MCD7458586.1"/>
    <property type="molecule type" value="Genomic_DNA"/>
</dbReference>
<gene>
    <name evidence="2" type="ORF">HAX54_038621</name>
</gene>
<feature type="coiled-coil region" evidence="1">
    <location>
        <begin position="25"/>
        <end position="52"/>
    </location>
</feature>
<accession>A0ABS8SIA8</accession>
<reference evidence="2 3" key="1">
    <citation type="journal article" date="2021" name="BMC Genomics">
        <title>Datura genome reveals duplications of psychoactive alkaloid biosynthetic genes and high mutation rate following tissue culture.</title>
        <authorList>
            <person name="Rajewski A."/>
            <person name="Carter-House D."/>
            <person name="Stajich J."/>
            <person name="Litt A."/>
        </authorList>
    </citation>
    <scope>NUCLEOTIDE SEQUENCE [LARGE SCALE GENOMIC DNA]</scope>
    <source>
        <strain evidence="2">AR-01</strain>
    </source>
</reference>
<protein>
    <submittedName>
        <fullName evidence="2">Uncharacterized protein</fullName>
    </submittedName>
</protein>